<organism evidence="1 2">
    <name type="scientific">Trichostrongylus colubriformis</name>
    <name type="common">Black scour worm</name>
    <dbReference type="NCBI Taxonomy" id="6319"/>
    <lineage>
        <taxon>Eukaryota</taxon>
        <taxon>Metazoa</taxon>
        <taxon>Ecdysozoa</taxon>
        <taxon>Nematoda</taxon>
        <taxon>Chromadorea</taxon>
        <taxon>Rhabditida</taxon>
        <taxon>Rhabditina</taxon>
        <taxon>Rhabditomorpha</taxon>
        <taxon>Strongyloidea</taxon>
        <taxon>Trichostrongylidae</taxon>
        <taxon>Trichostrongylus</taxon>
    </lineage>
</organism>
<evidence type="ECO:0000313" key="2">
    <source>
        <dbReference type="Proteomes" id="UP001331761"/>
    </source>
</evidence>
<dbReference type="Proteomes" id="UP001331761">
    <property type="component" value="Unassembled WGS sequence"/>
</dbReference>
<reference evidence="1 2" key="1">
    <citation type="submission" date="2019-10" db="EMBL/GenBank/DDBJ databases">
        <title>Assembly and Annotation for the nematode Trichostrongylus colubriformis.</title>
        <authorList>
            <person name="Martin J."/>
        </authorList>
    </citation>
    <scope>NUCLEOTIDE SEQUENCE [LARGE SCALE GENOMIC DNA]</scope>
    <source>
        <strain evidence="1">G859</strain>
        <tissue evidence="1">Whole worm</tissue>
    </source>
</reference>
<sequence>MTQTYSDTLPKRAYHFSVSESMRHAYYIGVELELDGRQHNTLRVIDIFKATNLVYELSENLSSICMLYEAPNGVALVGAGDDSSITIFEAIIDHKSRKLTEKKNLLTINSGYNEPGTWSWNSTRSENGMTLMELDDENDILRIFDIRGTGEITACAEIEHYHSLGLAPYTQPWQDGTTISTFERLLTPFGRLAYTGRILNINIHTSEIEYTRAEGCPFEVHDGRELDTLITAPRLMKQIYRNGDGHAQREVKWRWQYVMELKANYRDITMDVNSNDTAIILIKTSNTDGMTMNVRIKSLIMLRFGYVFEPITLTLR</sequence>
<protein>
    <submittedName>
        <fullName evidence="1">Uncharacterized protein</fullName>
    </submittedName>
</protein>
<dbReference type="AlphaFoldDB" id="A0AAN8ESQ8"/>
<name>A0AAN8ESQ8_TRICO</name>
<gene>
    <name evidence="1" type="ORF">GCK32_002814</name>
</gene>
<keyword evidence="2" id="KW-1185">Reference proteome</keyword>
<comment type="caution">
    <text evidence="1">The sequence shown here is derived from an EMBL/GenBank/DDBJ whole genome shotgun (WGS) entry which is preliminary data.</text>
</comment>
<dbReference type="EMBL" id="WIXE01023122">
    <property type="protein sequence ID" value="KAK5966791.1"/>
    <property type="molecule type" value="Genomic_DNA"/>
</dbReference>
<evidence type="ECO:0000313" key="1">
    <source>
        <dbReference type="EMBL" id="KAK5966791.1"/>
    </source>
</evidence>
<proteinExistence type="predicted"/>
<accession>A0AAN8ESQ8</accession>